<reference evidence="1" key="1">
    <citation type="submission" date="2021-06" db="EMBL/GenBank/DDBJ databases">
        <authorList>
            <person name="Kallberg Y."/>
            <person name="Tangrot J."/>
            <person name="Rosling A."/>
        </authorList>
    </citation>
    <scope>NUCLEOTIDE SEQUENCE</scope>
    <source>
        <strain evidence="1">28 12/20/2015</strain>
    </source>
</reference>
<evidence type="ECO:0000313" key="2">
    <source>
        <dbReference type="Proteomes" id="UP000789366"/>
    </source>
</evidence>
<organism evidence="1 2">
    <name type="scientific">Cetraspora pellucida</name>
    <dbReference type="NCBI Taxonomy" id="1433469"/>
    <lineage>
        <taxon>Eukaryota</taxon>
        <taxon>Fungi</taxon>
        <taxon>Fungi incertae sedis</taxon>
        <taxon>Mucoromycota</taxon>
        <taxon>Glomeromycotina</taxon>
        <taxon>Glomeromycetes</taxon>
        <taxon>Diversisporales</taxon>
        <taxon>Gigasporaceae</taxon>
        <taxon>Cetraspora</taxon>
    </lineage>
</organism>
<sequence>MFNKIRDYYYWPQIYNDIWKYMRTCKRCQKQSDRKSKEPLHPIPVEAPFHKIGIDIWPEAHAIPRDNAEKESAYRQLTCIITNQAFIFDPLLPADEWATSIQQTPFYLVYKRKAWLSIHSSETDNLLDRTLIQRIYKIDNELPEKQSQDLCQIKLNQQKQKERHDQHITTIPDFGIGDKVLVYDIRRMELGGKILAAPINKKLLKLYQERKV</sequence>
<name>A0ACA9L875_9GLOM</name>
<accession>A0ACA9L875</accession>
<comment type="caution">
    <text evidence="1">The sequence shown here is derived from an EMBL/GenBank/DDBJ whole genome shotgun (WGS) entry which is preliminary data.</text>
</comment>
<protein>
    <submittedName>
        <fullName evidence="1">17151_t:CDS:1</fullName>
    </submittedName>
</protein>
<evidence type="ECO:0000313" key="1">
    <source>
        <dbReference type="EMBL" id="CAG8516198.1"/>
    </source>
</evidence>
<dbReference type="EMBL" id="CAJVPW010002972">
    <property type="protein sequence ID" value="CAG8516198.1"/>
    <property type="molecule type" value="Genomic_DNA"/>
</dbReference>
<gene>
    <name evidence="1" type="ORF">SPELUC_LOCUS3709</name>
</gene>
<proteinExistence type="predicted"/>
<dbReference type="Proteomes" id="UP000789366">
    <property type="component" value="Unassembled WGS sequence"/>
</dbReference>
<keyword evidence="2" id="KW-1185">Reference proteome</keyword>